<accession>A0ACA9PD71</accession>
<evidence type="ECO:0000313" key="1">
    <source>
        <dbReference type="EMBL" id="CAG8702318.1"/>
    </source>
</evidence>
<keyword evidence="2" id="KW-1185">Reference proteome</keyword>
<feature type="non-terminal residue" evidence="1">
    <location>
        <position position="101"/>
    </location>
</feature>
<dbReference type="Proteomes" id="UP000789366">
    <property type="component" value="Unassembled WGS sequence"/>
</dbReference>
<proteinExistence type="predicted"/>
<protein>
    <submittedName>
        <fullName evidence="1">7155_t:CDS:1</fullName>
    </submittedName>
</protein>
<dbReference type="EMBL" id="CAJVPW010023764">
    <property type="protein sequence ID" value="CAG8702318.1"/>
    <property type="molecule type" value="Genomic_DNA"/>
</dbReference>
<organism evidence="1 2">
    <name type="scientific">Cetraspora pellucida</name>
    <dbReference type="NCBI Taxonomy" id="1433469"/>
    <lineage>
        <taxon>Eukaryota</taxon>
        <taxon>Fungi</taxon>
        <taxon>Fungi incertae sedis</taxon>
        <taxon>Mucoromycota</taxon>
        <taxon>Glomeromycotina</taxon>
        <taxon>Glomeromycetes</taxon>
        <taxon>Diversisporales</taxon>
        <taxon>Gigasporaceae</taxon>
        <taxon>Cetraspora</taxon>
    </lineage>
</organism>
<name>A0ACA9PD71_9GLOM</name>
<reference evidence="1" key="1">
    <citation type="submission" date="2021-06" db="EMBL/GenBank/DDBJ databases">
        <authorList>
            <person name="Kallberg Y."/>
            <person name="Tangrot J."/>
            <person name="Rosling A."/>
        </authorList>
    </citation>
    <scope>NUCLEOTIDE SEQUENCE</scope>
    <source>
        <strain evidence="1">28 12/20/2015</strain>
    </source>
</reference>
<comment type="caution">
    <text evidence="1">The sequence shown here is derived from an EMBL/GenBank/DDBJ whole genome shotgun (WGS) entry which is preliminary data.</text>
</comment>
<gene>
    <name evidence="1" type="ORF">SPELUC_LOCUS11337</name>
</gene>
<sequence length="101" mass="11394">MGSEGEGNIAEGIYRTVIQANRRAGWAWKRLGFAELAKGNYSEAITDFQTALRTDTKDIRCWEGLAEAYRHEGRYMASLKAFLRATELDPSSVYAHYKIAT</sequence>
<evidence type="ECO:0000313" key="2">
    <source>
        <dbReference type="Proteomes" id="UP000789366"/>
    </source>
</evidence>